<gene>
    <name evidence="1" type="ORF">X777_04306</name>
</gene>
<evidence type="ECO:0000313" key="1">
    <source>
        <dbReference type="EMBL" id="EZA55664.1"/>
    </source>
</evidence>
<organism evidence="1 2">
    <name type="scientific">Ooceraea biroi</name>
    <name type="common">Clonal raider ant</name>
    <name type="synonym">Cerapachys biroi</name>
    <dbReference type="NCBI Taxonomy" id="2015173"/>
    <lineage>
        <taxon>Eukaryota</taxon>
        <taxon>Metazoa</taxon>
        <taxon>Ecdysozoa</taxon>
        <taxon>Arthropoda</taxon>
        <taxon>Hexapoda</taxon>
        <taxon>Insecta</taxon>
        <taxon>Pterygota</taxon>
        <taxon>Neoptera</taxon>
        <taxon>Endopterygota</taxon>
        <taxon>Hymenoptera</taxon>
        <taxon>Apocrita</taxon>
        <taxon>Aculeata</taxon>
        <taxon>Formicoidea</taxon>
        <taxon>Formicidae</taxon>
        <taxon>Dorylinae</taxon>
        <taxon>Ooceraea</taxon>
    </lineage>
</organism>
<sequence>MGLEKREWLRNLLLDDDDDIYIETIDAHYEDIPSLNKNLLLDDDIYIETIDAHYEDIPSLNKLDVTHTLRCNKHVSHCALQNVFKMFNWCVLPTRRAIRILGRRYALTATGYKYLEIGINVGPSSCIEIAIGDNRGNELILSLETWKGLYKQRLDIQYHLYNDVRGRPISVGPLTVRFSESPVCDTKLIYLESSNVRLAMTESTFFTMFNLDRCINLMFDRLNHMVDKVDTKFTQFSNMVSTNPKNVSNAIRASDCFDENHIIDCELLALFFSKLHI</sequence>
<dbReference type="Proteomes" id="UP000053097">
    <property type="component" value="Unassembled WGS sequence"/>
</dbReference>
<name>A0A026WKP4_OOCBI</name>
<dbReference type="EMBL" id="KK107195">
    <property type="protein sequence ID" value="EZA55664.1"/>
    <property type="molecule type" value="Genomic_DNA"/>
</dbReference>
<accession>A0A026WKP4</accession>
<protein>
    <submittedName>
        <fullName evidence="1">Uncharacterized protein</fullName>
    </submittedName>
</protein>
<proteinExistence type="predicted"/>
<dbReference type="OrthoDB" id="7549271at2759"/>
<dbReference type="AlphaFoldDB" id="A0A026WKP4"/>
<evidence type="ECO:0000313" key="2">
    <source>
        <dbReference type="Proteomes" id="UP000053097"/>
    </source>
</evidence>
<keyword evidence="2" id="KW-1185">Reference proteome</keyword>
<reference evidence="1 2" key="1">
    <citation type="journal article" date="2014" name="Curr. Biol.">
        <title>The genome of the clonal raider ant Cerapachys biroi.</title>
        <authorList>
            <person name="Oxley P.R."/>
            <person name="Ji L."/>
            <person name="Fetter-Pruneda I."/>
            <person name="McKenzie S.K."/>
            <person name="Li C."/>
            <person name="Hu H."/>
            <person name="Zhang G."/>
            <person name="Kronauer D.J."/>
        </authorList>
    </citation>
    <scope>NUCLEOTIDE SEQUENCE [LARGE SCALE GENOMIC DNA]</scope>
</reference>
<dbReference type="OMA" id="CFDENHI"/>